<evidence type="ECO:0000256" key="1">
    <source>
        <dbReference type="SAM" id="MobiDB-lite"/>
    </source>
</evidence>
<reference evidence="2 3" key="1">
    <citation type="submission" date="2020-08" db="EMBL/GenBank/DDBJ databases">
        <title>Genomic Encyclopedia of Type Strains, Phase IV (KMG-IV): sequencing the most valuable type-strain genomes for metagenomic binning, comparative biology and taxonomic classification.</title>
        <authorList>
            <person name="Goeker M."/>
        </authorList>
    </citation>
    <scope>NUCLEOTIDE SEQUENCE [LARGE SCALE GENOMIC DNA]</scope>
    <source>
        <strain evidence="2 3">DSM 103336</strain>
    </source>
</reference>
<dbReference type="RefSeq" id="WP_157175203.1">
    <property type="nucleotide sequence ID" value="NZ_BMJP01000001.1"/>
</dbReference>
<gene>
    <name evidence="2" type="ORF">FHS99_000243</name>
</gene>
<dbReference type="AlphaFoldDB" id="A0A7W9EZX5"/>
<name>A0A7W9EZX5_9SPHN</name>
<organism evidence="2 3">
    <name type="scientific">Sphingomonas prati</name>
    <dbReference type="NCBI Taxonomy" id="1843237"/>
    <lineage>
        <taxon>Bacteria</taxon>
        <taxon>Pseudomonadati</taxon>
        <taxon>Pseudomonadota</taxon>
        <taxon>Alphaproteobacteria</taxon>
        <taxon>Sphingomonadales</taxon>
        <taxon>Sphingomonadaceae</taxon>
        <taxon>Sphingomonas</taxon>
    </lineage>
</organism>
<comment type="caution">
    <text evidence="2">The sequence shown here is derived from an EMBL/GenBank/DDBJ whole genome shotgun (WGS) entry which is preliminary data.</text>
</comment>
<evidence type="ECO:0000313" key="3">
    <source>
        <dbReference type="Proteomes" id="UP000546701"/>
    </source>
</evidence>
<dbReference type="EMBL" id="JACIJR010000001">
    <property type="protein sequence ID" value="MBB5727787.1"/>
    <property type="molecule type" value="Genomic_DNA"/>
</dbReference>
<sequence>MARHSSNRNPDRVRPPLDREGLERLALHYLGRYATTRAKLSDYLNRKLKERGWAGADPDGGSDGRADATVEAIVLRMAELGYVDDRVFAEMRSAALGRRGYGKRRQADALRAAGVGEEDRAAALAPPEEDEDGDEPAVNSDHAAAMAFAKRKRIGPFATAALDPDMRRKALASMMRAGHPYDLARRFIDCAPGETPEE</sequence>
<accession>A0A7W9EZX5</accession>
<dbReference type="OrthoDB" id="7432442at2"/>
<proteinExistence type="predicted"/>
<dbReference type="Proteomes" id="UP000546701">
    <property type="component" value="Unassembled WGS sequence"/>
</dbReference>
<evidence type="ECO:0000313" key="2">
    <source>
        <dbReference type="EMBL" id="MBB5727787.1"/>
    </source>
</evidence>
<feature type="region of interest" description="Disordered" evidence="1">
    <location>
        <begin position="110"/>
        <end position="138"/>
    </location>
</feature>
<protein>
    <submittedName>
        <fullName evidence="2">Regulatory protein</fullName>
    </submittedName>
</protein>
<keyword evidence="3" id="KW-1185">Reference proteome</keyword>